<dbReference type="EC" id="3.1.3.16" evidence="4"/>
<reference evidence="5" key="1">
    <citation type="submission" date="2023-07" db="EMBL/GenBank/DDBJ databases">
        <title>30 novel species of actinomycetes from the DSMZ collection.</title>
        <authorList>
            <person name="Nouioui I."/>
        </authorList>
    </citation>
    <scope>NUCLEOTIDE SEQUENCE [LARGE SCALE GENOMIC DNA]</scope>
    <source>
        <strain evidence="5">DSM 44917</strain>
    </source>
</reference>
<protein>
    <submittedName>
        <fullName evidence="4">PP2C family protein-serine/threonine phosphatase</fullName>
        <ecNumber evidence="4">3.1.3.16</ecNumber>
    </submittedName>
</protein>
<name>A0ABU2L5B1_9ACTN</name>
<feature type="transmembrane region" description="Helical" evidence="2">
    <location>
        <begin position="57"/>
        <end position="76"/>
    </location>
</feature>
<keyword evidence="5" id="KW-1185">Reference proteome</keyword>
<dbReference type="Proteomes" id="UP001183388">
    <property type="component" value="Unassembled WGS sequence"/>
</dbReference>
<gene>
    <name evidence="4" type="ORF">RM780_05980</name>
</gene>
<dbReference type="EMBL" id="JAVREN010000006">
    <property type="protein sequence ID" value="MDT0306508.1"/>
    <property type="molecule type" value="Genomic_DNA"/>
</dbReference>
<dbReference type="RefSeq" id="WP_311629437.1">
    <property type="nucleotide sequence ID" value="NZ_JAVREN010000006.1"/>
</dbReference>
<accession>A0ABU2L5B1</accession>
<keyword evidence="2" id="KW-0472">Membrane</keyword>
<dbReference type="InterPro" id="IPR001932">
    <property type="entry name" value="PPM-type_phosphatase-like_dom"/>
</dbReference>
<dbReference type="InterPro" id="IPR052016">
    <property type="entry name" value="Bact_Sigma-Reg"/>
</dbReference>
<dbReference type="SMART" id="SM00331">
    <property type="entry name" value="PP2C_SIG"/>
    <property type="match status" value="1"/>
</dbReference>
<sequence>MVEVHRPDSLVLSLLPYAVIAAVAAVDITAGPEVGFLGLVSLGPAFAGLVGGWRRTAAIGALALAACTALAAYDGLLGSRRGTVALASVAGVTAAALVATAMRRRREEELARVRTVAEVAQRVILRQVPRDTGDLQVAVSYTSAVAEARIGGDLYEVITCPAGIRLIVGDVQGKGLGAVESAAVVLGAFREAANEEPALTAVGARIERAVEREGYEERFVTALLAEVNGRHVTLVSYGHPPPLLCHPDGSAEFTGPGHPAPPLGLAGHGADKPETYPLDLPPDAQLFFYTDGITEARDRHGAFYPLQRRAALLRAPDPKAALAALLADVLRHTHGSLQDDAAMLLVRRPARPAAQHNP</sequence>
<proteinExistence type="predicted"/>
<dbReference type="SUPFAM" id="SSF81606">
    <property type="entry name" value="PP2C-like"/>
    <property type="match status" value="1"/>
</dbReference>
<keyword evidence="1 4" id="KW-0378">Hydrolase</keyword>
<evidence type="ECO:0000313" key="4">
    <source>
        <dbReference type="EMBL" id="MDT0306508.1"/>
    </source>
</evidence>
<keyword evidence="2" id="KW-1133">Transmembrane helix</keyword>
<dbReference type="InterPro" id="IPR036457">
    <property type="entry name" value="PPM-type-like_dom_sf"/>
</dbReference>
<feature type="domain" description="PPM-type phosphatase" evidence="3">
    <location>
        <begin position="135"/>
        <end position="348"/>
    </location>
</feature>
<evidence type="ECO:0000313" key="5">
    <source>
        <dbReference type="Proteomes" id="UP001183388"/>
    </source>
</evidence>
<evidence type="ECO:0000259" key="3">
    <source>
        <dbReference type="SMART" id="SM00331"/>
    </source>
</evidence>
<evidence type="ECO:0000256" key="1">
    <source>
        <dbReference type="ARBA" id="ARBA00022801"/>
    </source>
</evidence>
<evidence type="ECO:0000256" key="2">
    <source>
        <dbReference type="SAM" id="Phobius"/>
    </source>
</evidence>
<organism evidence="4 5">
    <name type="scientific">Streptomyces boetiae</name>
    <dbReference type="NCBI Taxonomy" id="3075541"/>
    <lineage>
        <taxon>Bacteria</taxon>
        <taxon>Bacillati</taxon>
        <taxon>Actinomycetota</taxon>
        <taxon>Actinomycetes</taxon>
        <taxon>Kitasatosporales</taxon>
        <taxon>Streptomycetaceae</taxon>
        <taxon>Streptomyces</taxon>
    </lineage>
</organism>
<feature type="transmembrane region" description="Helical" evidence="2">
    <location>
        <begin position="82"/>
        <end position="102"/>
    </location>
</feature>
<comment type="caution">
    <text evidence="4">The sequence shown here is derived from an EMBL/GenBank/DDBJ whole genome shotgun (WGS) entry which is preliminary data.</text>
</comment>
<keyword evidence="2" id="KW-0812">Transmembrane</keyword>
<dbReference type="PANTHER" id="PTHR43156">
    <property type="entry name" value="STAGE II SPORULATION PROTEIN E-RELATED"/>
    <property type="match status" value="1"/>
</dbReference>
<dbReference type="Gene3D" id="3.60.40.10">
    <property type="entry name" value="PPM-type phosphatase domain"/>
    <property type="match status" value="1"/>
</dbReference>
<dbReference type="PANTHER" id="PTHR43156:SF2">
    <property type="entry name" value="STAGE II SPORULATION PROTEIN E"/>
    <property type="match status" value="1"/>
</dbReference>
<dbReference type="Pfam" id="PF07228">
    <property type="entry name" value="SpoIIE"/>
    <property type="match status" value="1"/>
</dbReference>
<dbReference type="GO" id="GO:0004722">
    <property type="term" value="F:protein serine/threonine phosphatase activity"/>
    <property type="evidence" value="ECO:0007669"/>
    <property type="project" value="UniProtKB-EC"/>
</dbReference>